<organism evidence="2 3">
    <name type="scientific">Byssothecium circinans</name>
    <dbReference type="NCBI Taxonomy" id="147558"/>
    <lineage>
        <taxon>Eukaryota</taxon>
        <taxon>Fungi</taxon>
        <taxon>Dikarya</taxon>
        <taxon>Ascomycota</taxon>
        <taxon>Pezizomycotina</taxon>
        <taxon>Dothideomycetes</taxon>
        <taxon>Pleosporomycetidae</taxon>
        <taxon>Pleosporales</taxon>
        <taxon>Massarineae</taxon>
        <taxon>Massarinaceae</taxon>
        <taxon>Byssothecium</taxon>
    </lineage>
</organism>
<evidence type="ECO:0000313" key="3">
    <source>
        <dbReference type="Proteomes" id="UP000800035"/>
    </source>
</evidence>
<sequence>MSTRLLPSHDTVRKMPVNTASSGRRRHRYVKQLAYHIATPSVAISQSQTAGEKTRSLAQVARDYRLRSPFRLDSDIEAQASVPPIPQRGALELQRICKQPRTCSQGVAFKNASSYSPHNIPETRACCGSTAQTNVPKTSIPSPDHDQRMRYSFDAVMSARWTLIDRRDELHANIRTKRPELLGCFPTVYQNGSLRRTFHRLAS</sequence>
<evidence type="ECO:0000256" key="1">
    <source>
        <dbReference type="SAM" id="MobiDB-lite"/>
    </source>
</evidence>
<protein>
    <submittedName>
        <fullName evidence="2">Uncharacterized protein</fullName>
    </submittedName>
</protein>
<proteinExistence type="predicted"/>
<feature type="region of interest" description="Disordered" evidence="1">
    <location>
        <begin position="1"/>
        <end position="24"/>
    </location>
</feature>
<keyword evidence="3" id="KW-1185">Reference proteome</keyword>
<dbReference type="EMBL" id="ML977000">
    <property type="protein sequence ID" value="KAF1954250.1"/>
    <property type="molecule type" value="Genomic_DNA"/>
</dbReference>
<reference evidence="2" key="1">
    <citation type="journal article" date="2020" name="Stud. Mycol.">
        <title>101 Dothideomycetes genomes: a test case for predicting lifestyles and emergence of pathogens.</title>
        <authorList>
            <person name="Haridas S."/>
            <person name="Albert R."/>
            <person name="Binder M."/>
            <person name="Bloem J."/>
            <person name="Labutti K."/>
            <person name="Salamov A."/>
            <person name="Andreopoulos B."/>
            <person name="Baker S."/>
            <person name="Barry K."/>
            <person name="Bills G."/>
            <person name="Bluhm B."/>
            <person name="Cannon C."/>
            <person name="Castanera R."/>
            <person name="Culley D."/>
            <person name="Daum C."/>
            <person name="Ezra D."/>
            <person name="Gonzalez J."/>
            <person name="Henrissat B."/>
            <person name="Kuo A."/>
            <person name="Liang C."/>
            <person name="Lipzen A."/>
            <person name="Lutzoni F."/>
            <person name="Magnuson J."/>
            <person name="Mondo S."/>
            <person name="Nolan M."/>
            <person name="Ohm R."/>
            <person name="Pangilinan J."/>
            <person name="Park H.-J."/>
            <person name="Ramirez L."/>
            <person name="Alfaro M."/>
            <person name="Sun H."/>
            <person name="Tritt A."/>
            <person name="Yoshinaga Y."/>
            <person name="Zwiers L.-H."/>
            <person name="Turgeon B."/>
            <person name="Goodwin S."/>
            <person name="Spatafora J."/>
            <person name="Crous P."/>
            <person name="Grigoriev I."/>
        </authorList>
    </citation>
    <scope>NUCLEOTIDE SEQUENCE</scope>
    <source>
        <strain evidence="2">CBS 675.92</strain>
    </source>
</reference>
<accession>A0A6A5TQK6</accession>
<gene>
    <name evidence="2" type="ORF">CC80DRAFT_130706</name>
</gene>
<name>A0A6A5TQK6_9PLEO</name>
<dbReference type="Proteomes" id="UP000800035">
    <property type="component" value="Unassembled WGS sequence"/>
</dbReference>
<dbReference type="AlphaFoldDB" id="A0A6A5TQK6"/>
<evidence type="ECO:0000313" key="2">
    <source>
        <dbReference type="EMBL" id="KAF1954250.1"/>
    </source>
</evidence>